<name>A0A9X1SV56_9ACTN</name>
<reference evidence="2" key="1">
    <citation type="submission" date="2021-11" db="EMBL/GenBank/DDBJ databases">
        <title>Streptomyces corallinus and Kineosporia corallina sp. nov., two new coral-derived marine actinobacteria.</title>
        <authorList>
            <person name="Buangrab K."/>
            <person name="Sutthacheep M."/>
            <person name="Yeemin T."/>
            <person name="Harunari E."/>
            <person name="Igarashi Y."/>
            <person name="Sripreechasak P."/>
            <person name="Kanchanasin P."/>
            <person name="Tanasupawat S."/>
            <person name="Phongsopitanun W."/>
        </authorList>
    </citation>
    <scope>NUCLEOTIDE SEQUENCE</scope>
    <source>
        <strain evidence="2">JCM 31032</strain>
    </source>
</reference>
<sequence length="47" mass="5264">MLAQDPHDGCHARVLLDPQLAADALRGEPNPLSEREAVRAARRRGWF</sequence>
<feature type="region of interest" description="Disordered" evidence="1">
    <location>
        <begin position="26"/>
        <end position="47"/>
    </location>
</feature>
<comment type="caution">
    <text evidence="2">The sequence shown here is derived from an EMBL/GenBank/DDBJ whole genome shotgun (WGS) entry which is preliminary data.</text>
</comment>
<organism evidence="2 3">
    <name type="scientific">Kineosporia babensis</name>
    <dbReference type="NCBI Taxonomy" id="499548"/>
    <lineage>
        <taxon>Bacteria</taxon>
        <taxon>Bacillati</taxon>
        <taxon>Actinomycetota</taxon>
        <taxon>Actinomycetes</taxon>
        <taxon>Kineosporiales</taxon>
        <taxon>Kineosporiaceae</taxon>
        <taxon>Kineosporia</taxon>
    </lineage>
</organism>
<protein>
    <submittedName>
        <fullName evidence="2">Uncharacterized protein</fullName>
    </submittedName>
</protein>
<dbReference type="RefSeq" id="WP_231442701.1">
    <property type="nucleotide sequence ID" value="NZ_JAJOMB010000008.1"/>
</dbReference>
<proteinExistence type="predicted"/>
<evidence type="ECO:0000313" key="2">
    <source>
        <dbReference type="EMBL" id="MCD5312460.1"/>
    </source>
</evidence>
<keyword evidence="3" id="KW-1185">Reference proteome</keyword>
<gene>
    <name evidence="2" type="ORF">LR394_16250</name>
</gene>
<evidence type="ECO:0000313" key="3">
    <source>
        <dbReference type="Proteomes" id="UP001138997"/>
    </source>
</evidence>
<dbReference type="Proteomes" id="UP001138997">
    <property type="component" value="Unassembled WGS sequence"/>
</dbReference>
<evidence type="ECO:0000256" key="1">
    <source>
        <dbReference type="SAM" id="MobiDB-lite"/>
    </source>
</evidence>
<accession>A0A9X1SV56</accession>
<dbReference type="AlphaFoldDB" id="A0A9X1SV56"/>
<dbReference type="EMBL" id="JAJOMB010000008">
    <property type="protein sequence ID" value="MCD5312460.1"/>
    <property type="molecule type" value="Genomic_DNA"/>
</dbReference>